<comment type="subunit">
    <text evidence="9">The complex comprises the extracytoplasmic solute receptor protein and the two transmembrane proteins.</text>
</comment>
<keyword evidence="12" id="KW-1185">Reference proteome</keyword>
<evidence type="ECO:0000256" key="6">
    <source>
        <dbReference type="ARBA" id="ARBA00022989"/>
    </source>
</evidence>
<dbReference type="Proteomes" id="UP000584642">
    <property type="component" value="Unassembled WGS sequence"/>
</dbReference>
<evidence type="ECO:0000256" key="9">
    <source>
        <dbReference type="RuleBase" id="RU369079"/>
    </source>
</evidence>
<evidence type="ECO:0000259" key="10">
    <source>
        <dbReference type="Pfam" id="PF04290"/>
    </source>
</evidence>
<dbReference type="EMBL" id="JABFDB010000009">
    <property type="protein sequence ID" value="NYZ20873.1"/>
    <property type="molecule type" value="Genomic_DNA"/>
</dbReference>
<keyword evidence="7 9" id="KW-0472">Membrane</keyword>
<proteinExistence type="inferred from homology"/>
<dbReference type="Pfam" id="PF04290">
    <property type="entry name" value="DctQ"/>
    <property type="match status" value="1"/>
</dbReference>
<comment type="function">
    <text evidence="9">Part of the tripartite ATP-independent periplasmic (TRAP) transport system.</text>
</comment>
<evidence type="ECO:0000256" key="2">
    <source>
        <dbReference type="ARBA" id="ARBA00022448"/>
    </source>
</evidence>
<reference evidence="11 12" key="1">
    <citation type="submission" date="2020-05" db="EMBL/GenBank/DDBJ databases">
        <title>Azospirillum oleiclasticum sp. nov, a nitrogen-fixing and heavy crude oil-emulsifying bacterium isolated from the crude oil of Yumen Oilfield.</title>
        <authorList>
            <person name="Wu D."/>
            <person name="Cai M."/>
            <person name="Zhang X."/>
        </authorList>
    </citation>
    <scope>NUCLEOTIDE SEQUENCE [LARGE SCALE GENOMIC DNA]</scope>
    <source>
        <strain evidence="11 12">ROY-1-1-2</strain>
    </source>
</reference>
<keyword evidence="2 9" id="KW-0813">Transport</keyword>
<name>A0ABX2TCI1_9PROT</name>
<comment type="similarity">
    <text evidence="8 9">Belongs to the TRAP transporter small permease family.</text>
</comment>
<evidence type="ECO:0000256" key="5">
    <source>
        <dbReference type="ARBA" id="ARBA00022692"/>
    </source>
</evidence>
<dbReference type="InterPro" id="IPR007387">
    <property type="entry name" value="TRAP_DctQ"/>
</dbReference>
<dbReference type="InterPro" id="IPR055348">
    <property type="entry name" value="DctQ"/>
</dbReference>
<feature type="transmembrane region" description="Helical" evidence="9">
    <location>
        <begin position="93"/>
        <end position="118"/>
    </location>
</feature>
<comment type="subcellular location">
    <subcellularLocation>
        <location evidence="1 9">Cell inner membrane</location>
        <topology evidence="1 9">Multi-pass membrane protein</topology>
    </subcellularLocation>
</comment>
<protein>
    <recommendedName>
        <fullName evidence="9">TRAP transporter small permease protein</fullName>
    </recommendedName>
</protein>
<comment type="caution">
    <text evidence="11">The sequence shown here is derived from an EMBL/GenBank/DDBJ whole genome shotgun (WGS) entry which is preliminary data.</text>
</comment>
<feature type="domain" description="Tripartite ATP-independent periplasmic transporters DctQ component" evidence="10">
    <location>
        <begin position="30"/>
        <end position="156"/>
    </location>
</feature>
<keyword evidence="4 9" id="KW-0997">Cell inner membrane</keyword>
<accession>A0ABX2TCI1</accession>
<keyword evidence="5 9" id="KW-0812">Transmembrane</keyword>
<dbReference type="PANTHER" id="PTHR35011:SF2">
    <property type="entry name" value="2,3-DIKETO-L-GULONATE TRAP TRANSPORTER SMALL PERMEASE PROTEIN YIAM"/>
    <property type="match status" value="1"/>
</dbReference>
<keyword evidence="6 9" id="KW-1133">Transmembrane helix</keyword>
<sequence>MSTLHTVYRFADRLVFWTTALLTGAILLLMSVLVIHMVVARYVLHAPIFWGEECARLLMFFLVLIGSAVSLRLDQHPRLTLIADLLPLPLRRSLRVLVDAAVIGTLLVLLLHGVDLALEEAIMRTPSLRISYFWVYLAYPVGAFLALLQLAGSYLQPRLTEGFGGEAAGP</sequence>
<dbReference type="RefSeq" id="WP_180282649.1">
    <property type="nucleotide sequence ID" value="NZ_JABFDB010000009.1"/>
</dbReference>
<feature type="transmembrane region" description="Helical" evidence="9">
    <location>
        <begin position="56"/>
        <end position="73"/>
    </location>
</feature>
<gene>
    <name evidence="11" type="ORF">HND93_14260</name>
</gene>
<dbReference type="PANTHER" id="PTHR35011">
    <property type="entry name" value="2,3-DIKETO-L-GULONATE TRAP TRANSPORTER SMALL PERMEASE PROTEIN YIAM"/>
    <property type="match status" value="1"/>
</dbReference>
<evidence type="ECO:0000256" key="8">
    <source>
        <dbReference type="ARBA" id="ARBA00038436"/>
    </source>
</evidence>
<feature type="transmembrane region" description="Helical" evidence="9">
    <location>
        <begin position="130"/>
        <end position="151"/>
    </location>
</feature>
<evidence type="ECO:0000313" key="11">
    <source>
        <dbReference type="EMBL" id="NYZ20873.1"/>
    </source>
</evidence>
<evidence type="ECO:0000256" key="3">
    <source>
        <dbReference type="ARBA" id="ARBA00022475"/>
    </source>
</evidence>
<evidence type="ECO:0000313" key="12">
    <source>
        <dbReference type="Proteomes" id="UP000584642"/>
    </source>
</evidence>
<evidence type="ECO:0000256" key="4">
    <source>
        <dbReference type="ARBA" id="ARBA00022519"/>
    </source>
</evidence>
<evidence type="ECO:0000256" key="7">
    <source>
        <dbReference type="ARBA" id="ARBA00023136"/>
    </source>
</evidence>
<evidence type="ECO:0000256" key="1">
    <source>
        <dbReference type="ARBA" id="ARBA00004429"/>
    </source>
</evidence>
<organism evidence="11 12">
    <name type="scientific">Azospirillum oleiclasticum</name>
    <dbReference type="NCBI Taxonomy" id="2735135"/>
    <lineage>
        <taxon>Bacteria</taxon>
        <taxon>Pseudomonadati</taxon>
        <taxon>Pseudomonadota</taxon>
        <taxon>Alphaproteobacteria</taxon>
        <taxon>Rhodospirillales</taxon>
        <taxon>Azospirillaceae</taxon>
        <taxon>Azospirillum</taxon>
    </lineage>
</organism>
<keyword evidence="3" id="KW-1003">Cell membrane</keyword>
<feature type="transmembrane region" description="Helical" evidence="9">
    <location>
        <begin position="20"/>
        <end position="44"/>
    </location>
</feature>